<dbReference type="PANTHER" id="PTHR30061:SF50">
    <property type="entry name" value="MALTOSE_MALTODEXTRIN-BINDING PERIPLASMIC PROTEIN"/>
    <property type="match status" value="1"/>
</dbReference>
<dbReference type="AlphaFoldDB" id="A0A2G9YRC6"/>
<comment type="caution">
    <text evidence="4">The sequence shown here is derived from an EMBL/GenBank/DDBJ whole genome shotgun (WGS) entry which is preliminary data.</text>
</comment>
<reference evidence="4 5" key="1">
    <citation type="submission" date="2017-09" db="EMBL/GenBank/DDBJ databases">
        <title>Depth-based differentiation of microbial function through sediment-hosted aquifers and enrichment of novel symbionts in the deep terrestrial subsurface.</title>
        <authorList>
            <person name="Probst A.J."/>
            <person name="Ladd B."/>
            <person name="Jarett J.K."/>
            <person name="Geller-Mcgrath D.E."/>
            <person name="Sieber C.M."/>
            <person name="Emerson J.B."/>
            <person name="Anantharaman K."/>
            <person name="Thomas B.C."/>
            <person name="Malmstrom R."/>
            <person name="Stieglmeier M."/>
            <person name="Klingl A."/>
            <person name="Woyke T."/>
            <person name="Ryan C.M."/>
            <person name="Banfield J.F."/>
        </authorList>
    </citation>
    <scope>NUCLEOTIDE SEQUENCE [LARGE SCALE GENOMIC DNA]</scope>
    <source>
        <strain evidence="4">CG23_combo_of_CG06-09_8_20_14_all_40_13</strain>
    </source>
</reference>
<evidence type="ECO:0000313" key="5">
    <source>
        <dbReference type="Proteomes" id="UP000231567"/>
    </source>
</evidence>
<sequence length="479" mass="53198">MTYNLSFRRKAVEGGDLLKKYLALTLLIAVGLTLSGLQCGAKKTTTSGLAEITVWRLFDSQDTFAPLIKQFEKDNKNVKIKYVMKDPEEYELDSLNALAAGAGPDVWSIPNDWVARHSDKLVPAPAGILAASSKEKKTDVELYQDAFVPVAAQDNIIDDKIYGIPLSVDTLAVYYNKDIFKQVLKDLDNQKLSRAERQLREKLLDGNVGSWDEFIQLVKILTSRSGADIKQSAVAMGTAANISFSQDILYLLMLQNNTQMVTPDKKSAGFNLPTKKETGEQIYPGATALDFYTSFANPGKETYTWNNSLPNSIDAFTAGQTAMIFGYSFTENLIKQKAPTMNVRKFAMPQIKGVANAVDFGQYYTETVTKSSKYPDVAWAFVRFAATEGIGDYLGTTSKPTALKKQTKQIGVNERGEQKNPFVFQVGTATDWYKGKYPVKTDKVFRDLIDDIIVRGNPLQRAMDTAAKLETDLLMKAPY</sequence>
<dbReference type="EMBL" id="PCRM01000017">
    <property type="protein sequence ID" value="PIP21798.1"/>
    <property type="molecule type" value="Genomic_DNA"/>
</dbReference>
<dbReference type="SUPFAM" id="SSF53850">
    <property type="entry name" value="Periplasmic binding protein-like II"/>
    <property type="match status" value="1"/>
</dbReference>
<name>A0A2G9YRC6_9BACT</name>
<gene>
    <name evidence="4" type="ORF">COX39_01145</name>
</gene>
<evidence type="ECO:0008006" key="6">
    <source>
        <dbReference type="Google" id="ProtNLM"/>
    </source>
</evidence>
<proteinExistence type="inferred from homology"/>
<evidence type="ECO:0000256" key="2">
    <source>
        <dbReference type="ARBA" id="ARBA00022448"/>
    </source>
</evidence>
<dbReference type="Gene3D" id="3.40.190.10">
    <property type="entry name" value="Periplasmic binding protein-like II"/>
    <property type="match status" value="1"/>
</dbReference>
<dbReference type="InterPro" id="IPR006059">
    <property type="entry name" value="SBP"/>
</dbReference>
<dbReference type="GO" id="GO:1901982">
    <property type="term" value="F:maltose binding"/>
    <property type="evidence" value="ECO:0007669"/>
    <property type="project" value="TreeGrafter"/>
</dbReference>
<organism evidence="4 5">
    <name type="scientific">Candidatus Nealsonbacteria bacterium CG23_combo_of_CG06-09_8_20_14_all_40_13</name>
    <dbReference type="NCBI Taxonomy" id="1974724"/>
    <lineage>
        <taxon>Bacteria</taxon>
        <taxon>Candidatus Nealsoniibacteriota</taxon>
    </lineage>
</organism>
<dbReference type="PANTHER" id="PTHR30061">
    <property type="entry name" value="MALTOSE-BINDING PERIPLASMIC PROTEIN"/>
    <property type="match status" value="1"/>
</dbReference>
<evidence type="ECO:0000256" key="3">
    <source>
        <dbReference type="ARBA" id="ARBA00022729"/>
    </source>
</evidence>
<dbReference type="Pfam" id="PF01547">
    <property type="entry name" value="SBP_bac_1"/>
    <property type="match status" value="1"/>
</dbReference>
<comment type="similarity">
    <text evidence="1">Belongs to the bacterial solute-binding protein 1 family.</text>
</comment>
<dbReference type="GO" id="GO:0042956">
    <property type="term" value="P:maltodextrin transmembrane transport"/>
    <property type="evidence" value="ECO:0007669"/>
    <property type="project" value="TreeGrafter"/>
</dbReference>
<dbReference type="GO" id="GO:0015768">
    <property type="term" value="P:maltose transport"/>
    <property type="evidence" value="ECO:0007669"/>
    <property type="project" value="TreeGrafter"/>
</dbReference>
<evidence type="ECO:0000256" key="1">
    <source>
        <dbReference type="ARBA" id="ARBA00008520"/>
    </source>
</evidence>
<protein>
    <recommendedName>
        <fullName evidence="6">ABC transporter substrate-binding protein</fullName>
    </recommendedName>
</protein>
<dbReference type="GO" id="GO:0055052">
    <property type="term" value="C:ATP-binding cassette (ABC) transporter complex, substrate-binding subunit-containing"/>
    <property type="evidence" value="ECO:0007669"/>
    <property type="project" value="TreeGrafter"/>
</dbReference>
<accession>A0A2G9YRC6</accession>
<keyword evidence="3" id="KW-0732">Signal</keyword>
<keyword evidence="2" id="KW-0813">Transport</keyword>
<evidence type="ECO:0000313" key="4">
    <source>
        <dbReference type="EMBL" id="PIP21798.1"/>
    </source>
</evidence>
<dbReference type="Proteomes" id="UP000231567">
    <property type="component" value="Unassembled WGS sequence"/>
</dbReference>